<evidence type="ECO:0000313" key="1">
    <source>
        <dbReference type="EMBL" id="KAI5659071.1"/>
    </source>
</evidence>
<dbReference type="Proteomes" id="UP001060085">
    <property type="component" value="Linkage Group LG06"/>
</dbReference>
<name>A0ACC0AHW0_CATRO</name>
<accession>A0ACC0AHW0</accession>
<gene>
    <name evidence="1" type="ORF">M9H77_27864</name>
</gene>
<sequence length="156" mass="17698">MSSSCQYGERCKFLHVSPQPSKLNPFGFGTQTGNQLPHTNLQAQKTNPFGFGVQNHSQSRGASEFGAKQNQFKPFENKWTRFSPVNASNSSASRQPDNQSVAPSHKCTDPESCKRQIVEDFEQERPLWKLTCYGHSKKYAITNYHCNHIRIANTFQ</sequence>
<dbReference type="EMBL" id="CM044706">
    <property type="protein sequence ID" value="KAI5659071.1"/>
    <property type="molecule type" value="Genomic_DNA"/>
</dbReference>
<organism evidence="1 2">
    <name type="scientific">Catharanthus roseus</name>
    <name type="common">Madagascar periwinkle</name>
    <name type="synonym">Vinca rosea</name>
    <dbReference type="NCBI Taxonomy" id="4058"/>
    <lineage>
        <taxon>Eukaryota</taxon>
        <taxon>Viridiplantae</taxon>
        <taxon>Streptophyta</taxon>
        <taxon>Embryophyta</taxon>
        <taxon>Tracheophyta</taxon>
        <taxon>Spermatophyta</taxon>
        <taxon>Magnoliopsida</taxon>
        <taxon>eudicotyledons</taxon>
        <taxon>Gunneridae</taxon>
        <taxon>Pentapetalae</taxon>
        <taxon>asterids</taxon>
        <taxon>lamiids</taxon>
        <taxon>Gentianales</taxon>
        <taxon>Apocynaceae</taxon>
        <taxon>Rauvolfioideae</taxon>
        <taxon>Vinceae</taxon>
        <taxon>Catharanthinae</taxon>
        <taxon>Catharanthus</taxon>
    </lineage>
</organism>
<comment type="caution">
    <text evidence="1">The sequence shown here is derived from an EMBL/GenBank/DDBJ whole genome shotgun (WGS) entry which is preliminary data.</text>
</comment>
<proteinExistence type="predicted"/>
<evidence type="ECO:0000313" key="2">
    <source>
        <dbReference type="Proteomes" id="UP001060085"/>
    </source>
</evidence>
<protein>
    <submittedName>
        <fullName evidence="1">Uncharacterized protein</fullName>
    </submittedName>
</protein>
<reference evidence="2" key="1">
    <citation type="journal article" date="2023" name="Nat. Plants">
        <title>Single-cell RNA sequencing provides a high-resolution roadmap for understanding the multicellular compartmentation of specialized metabolism.</title>
        <authorList>
            <person name="Sun S."/>
            <person name="Shen X."/>
            <person name="Li Y."/>
            <person name="Li Y."/>
            <person name="Wang S."/>
            <person name="Li R."/>
            <person name="Zhang H."/>
            <person name="Shen G."/>
            <person name="Guo B."/>
            <person name="Wei J."/>
            <person name="Xu J."/>
            <person name="St-Pierre B."/>
            <person name="Chen S."/>
            <person name="Sun C."/>
        </authorList>
    </citation>
    <scope>NUCLEOTIDE SEQUENCE [LARGE SCALE GENOMIC DNA]</scope>
</reference>
<keyword evidence="2" id="KW-1185">Reference proteome</keyword>